<keyword evidence="4" id="KW-1185">Reference proteome</keyword>
<feature type="domain" description="Aminoglycoside phosphotransferase" evidence="2">
    <location>
        <begin position="107"/>
        <end position="289"/>
    </location>
</feature>
<dbReference type="EMBL" id="JBHSDU010000002">
    <property type="protein sequence ID" value="MFC4308484.1"/>
    <property type="molecule type" value="Genomic_DNA"/>
</dbReference>
<dbReference type="SUPFAM" id="SSF52540">
    <property type="entry name" value="P-loop containing nucleoside triphosphate hydrolases"/>
    <property type="match status" value="1"/>
</dbReference>
<sequence length="518" mass="58779">MSDTGTPLRIEELLQLAAFEHDVTHPRLVETHISWVILTGPFAYKIKKPVKLDFIDTSTLERRRHYCYEELRLNRRLAPELYLDVVPITRQGGRAHMGGDGPAIEYAVCLKQFDPDEELPALLDRGDVSLPEILRLGEMLADFHLRTEAISDLYAPEATQRMYDTVLGNLEQLLEYTERQQDIPELRRLWDWTRAEIEAHQAAFEERAQEHRIRDCHGDLHAANVVRFDGRLVPFDCIDFDAQLRCIDVMNDIAFLIMDLYSRDREDLAAALLSRYLEITGDYAGVRLLPFYAVYRALVRAKVDAIAADTKRMQRRVRTAVELTQRPQPTLLLMHGLSGSGKSWLSEQLVAPLHALRIRSDLERQRLLGASASAAGFKQGNYAPEMSHRVYARLMECAERCLQAGFNVIVDAAFLDAADRELFTSLADRMNVTCVFISCHADPATLLNRVATRAKRGNDPSEADQSVVNAQLRDFKPLKSEHHRIVEVDTRDTDPVGKVVSSLQPASVTAKRNRPTVQ</sequence>
<protein>
    <submittedName>
        <fullName evidence="3">AAA family ATPase</fullName>
    </submittedName>
</protein>
<dbReference type="RefSeq" id="WP_380595575.1">
    <property type="nucleotide sequence ID" value="NZ_JBHSDU010000002.1"/>
</dbReference>
<feature type="region of interest" description="Disordered" evidence="1">
    <location>
        <begin position="495"/>
        <end position="518"/>
    </location>
</feature>
<dbReference type="Pfam" id="PF13671">
    <property type="entry name" value="AAA_33"/>
    <property type="match status" value="1"/>
</dbReference>
<accession>A0ABV8SPV5</accession>
<proteinExistence type="predicted"/>
<dbReference type="InterPro" id="IPR011009">
    <property type="entry name" value="Kinase-like_dom_sf"/>
</dbReference>
<evidence type="ECO:0000259" key="2">
    <source>
        <dbReference type="Pfam" id="PF01636"/>
    </source>
</evidence>
<dbReference type="InterPro" id="IPR002575">
    <property type="entry name" value="Aminoglycoside_PTrfase"/>
</dbReference>
<dbReference type="SUPFAM" id="SSF56112">
    <property type="entry name" value="Protein kinase-like (PK-like)"/>
    <property type="match status" value="1"/>
</dbReference>
<gene>
    <name evidence="3" type="ORF">ACFPN2_05260</name>
</gene>
<organism evidence="3 4">
    <name type="scientific">Steroidobacter flavus</name>
    <dbReference type="NCBI Taxonomy" id="1842136"/>
    <lineage>
        <taxon>Bacteria</taxon>
        <taxon>Pseudomonadati</taxon>
        <taxon>Pseudomonadota</taxon>
        <taxon>Gammaproteobacteria</taxon>
        <taxon>Steroidobacterales</taxon>
        <taxon>Steroidobacteraceae</taxon>
        <taxon>Steroidobacter</taxon>
    </lineage>
</organism>
<dbReference type="Pfam" id="PF01636">
    <property type="entry name" value="APH"/>
    <property type="match status" value="1"/>
</dbReference>
<dbReference type="PANTHER" id="PTHR43883:SF1">
    <property type="entry name" value="GLUCONOKINASE"/>
    <property type="match status" value="1"/>
</dbReference>
<name>A0ABV8SPV5_9GAMM</name>
<dbReference type="PANTHER" id="PTHR43883">
    <property type="entry name" value="SLR0207 PROTEIN"/>
    <property type="match status" value="1"/>
</dbReference>
<dbReference type="InterPro" id="IPR027417">
    <property type="entry name" value="P-loop_NTPase"/>
</dbReference>
<dbReference type="Proteomes" id="UP001595904">
    <property type="component" value="Unassembled WGS sequence"/>
</dbReference>
<reference evidence="4" key="1">
    <citation type="journal article" date="2019" name="Int. J. Syst. Evol. Microbiol.">
        <title>The Global Catalogue of Microorganisms (GCM) 10K type strain sequencing project: providing services to taxonomists for standard genome sequencing and annotation.</title>
        <authorList>
            <consortium name="The Broad Institute Genomics Platform"/>
            <consortium name="The Broad Institute Genome Sequencing Center for Infectious Disease"/>
            <person name="Wu L."/>
            <person name="Ma J."/>
        </authorList>
    </citation>
    <scope>NUCLEOTIDE SEQUENCE [LARGE SCALE GENOMIC DNA]</scope>
    <source>
        <strain evidence="4">CGMCC 1.10759</strain>
    </source>
</reference>
<dbReference type="Gene3D" id="3.40.50.300">
    <property type="entry name" value="P-loop containing nucleotide triphosphate hydrolases"/>
    <property type="match status" value="1"/>
</dbReference>
<dbReference type="InterPro" id="IPR052732">
    <property type="entry name" value="Cell-binding_unc_protein"/>
</dbReference>
<evidence type="ECO:0000313" key="3">
    <source>
        <dbReference type="EMBL" id="MFC4308484.1"/>
    </source>
</evidence>
<evidence type="ECO:0000313" key="4">
    <source>
        <dbReference type="Proteomes" id="UP001595904"/>
    </source>
</evidence>
<dbReference type="Gene3D" id="3.90.1200.10">
    <property type="match status" value="1"/>
</dbReference>
<comment type="caution">
    <text evidence="3">The sequence shown here is derived from an EMBL/GenBank/DDBJ whole genome shotgun (WGS) entry which is preliminary data.</text>
</comment>
<evidence type="ECO:0000256" key="1">
    <source>
        <dbReference type="SAM" id="MobiDB-lite"/>
    </source>
</evidence>